<name>A0A2U8W8Y5_9HYPH</name>
<dbReference type="OrthoDB" id="9766971at2"/>
<keyword evidence="4" id="KW-1133">Transmembrane helix</keyword>
<dbReference type="SUPFAM" id="SSF53448">
    <property type="entry name" value="Nucleotide-diphospho-sugar transferases"/>
    <property type="match status" value="1"/>
</dbReference>
<keyword evidence="7" id="KW-1185">Reference proteome</keyword>
<keyword evidence="4" id="KW-0472">Membrane</keyword>
<evidence type="ECO:0000313" key="6">
    <source>
        <dbReference type="EMBL" id="AWN41786.1"/>
    </source>
</evidence>
<dbReference type="CDD" id="cd06423">
    <property type="entry name" value="CESA_like"/>
    <property type="match status" value="1"/>
</dbReference>
<keyword evidence="2" id="KW-0328">Glycosyltransferase</keyword>
<dbReference type="KEGG" id="mets:DK389_16355"/>
<feature type="transmembrane region" description="Helical" evidence="4">
    <location>
        <begin position="20"/>
        <end position="46"/>
    </location>
</feature>
<evidence type="ECO:0000256" key="1">
    <source>
        <dbReference type="ARBA" id="ARBA00006739"/>
    </source>
</evidence>
<gene>
    <name evidence="6" type="ORF">DK389_16355</name>
</gene>
<proteinExistence type="inferred from homology"/>
<dbReference type="Pfam" id="PF00535">
    <property type="entry name" value="Glycos_transf_2"/>
    <property type="match status" value="1"/>
</dbReference>
<keyword evidence="4" id="KW-0812">Transmembrane</keyword>
<sequence>MTEPFRLLSELDWPNFLSMFWYMCLFEIPRYTAGFVIIGGVIFLGLNLKPRVRTSEQIRASKRWKVSAVIAGHNEADAMRKCLISLNEQTRKFDEIIVVDDGSTDGMRQMLHKLRAEGLIHMALCNQVRCGKASACNLGFGLATGDIIINLDADCSYDRDAIEKLLIPFDDPKVGTTCGNIGVRNFKQSVAASFQAVEYLISISLGKRIMDYFDLVVCSSGAFGAFRRQAIEQVGVLAVGPGEDLDLTLRLRRAGWKVRFVHDSWCLTDVPHAFSGLIRQRRRWDRDTLRIRFRKFRDTFSFWNPRFKASETWEQVEFFFLNFLVTMIFPIYIGYIFYTLGAADAYVVLAAVALVYVCLDIVAFVIAAACCGRFSFWFYVQLVPFILTFGLYSGFLMRLVRLYAYLEEMIFYASYRDSYVPQRVLDVLDRY</sequence>
<evidence type="ECO:0000313" key="7">
    <source>
        <dbReference type="Proteomes" id="UP000245926"/>
    </source>
</evidence>
<organism evidence="6 7">
    <name type="scientific">Methylobacterium durans</name>
    <dbReference type="NCBI Taxonomy" id="2202825"/>
    <lineage>
        <taxon>Bacteria</taxon>
        <taxon>Pseudomonadati</taxon>
        <taxon>Pseudomonadota</taxon>
        <taxon>Alphaproteobacteria</taxon>
        <taxon>Hyphomicrobiales</taxon>
        <taxon>Methylobacteriaceae</taxon>
        <taxon>Methylobacterium</taxon>
    </lineage>
</organism>
<feature type="transmembrane region" description="Helical" evidence="4">
    <location>
        <begin position="346"/>
        <end position="369"/>
    </location>
</feature>
<dbReference type="InterPro" id="IPR001173">
    <property type="entry name" value="Glyco_trans_2-like"/>
</dbReference>
<dbReference type="InterPro" id="IPR029044">
    <property type="entry name" value="Nucleotide-diphossugar_trans"/>
</dbReference>
<dbReference type="GO" id="GO:0016757">
    <property type="term" value="F:glycosyltransferase activity"/>
    <property type="evidence" value="ECO:0007669"/>
    <property type="project" value="UniProtKB-KW"/>
</dbReference>
<protein>
    <recommendedName>
        <fullName evidence="5">Glycosyltransferase 2-like domain-containing protein</fullName>
    </recommendedName>
</protein>
<dbReference type="AlphaFoldDB" id="A0A2U8W8Y5"/>
<dbReference type="Proteomes" id="UP000245926">
    <property type="component" value="Chromosome"/>
</dbReference>
<reference evidence="7" key="1">
    <citation type="submission" date="2018-05" db="EMBL/GenBank/DDBJ databases">
        <title>Complete Genome Sequence of Methylobacterium sp. 17SD2-17.</title>
        <authorList>
            <person name="Srinivasan S."/>
        </authorList>
    </citation>
    <scope>NUCLEOTIDE SEQUENCE [LARGE SCALE GENOMIC DNA]</scope>
    <source>
        <strain evidence="7">17SD2-17</strain>
    </source>
</reference>
<dbReference type="Gene3D" id="3.90.550.10">
    <property type="entry name" value="Spore Coat Polysaccharide Biosynthesis Protein SpsA, Chain A"/>
    <property type="match status" value="1"/>
</dbReference>
<evidence type="ECO:0000256" key="2">
    <source>
        <dbReference type="ARBA" id="ARBA00022676"/>
    </source>
</evidence>
<comment type="similarity">
    <text evidence="1">Belongs to the glycosyltransferase 2 family.</text>
</comment>
<dbReference type="PANTHER" id="PTHR43630">
    <property type="entry name" value="POLY-BETA-1,6-N-ACETYL-D-GLUCOSAMINE SYNTHASE"/>
    <property type="match status" value="1"/>
</dbReference>
<dbReference type="EMBL" id="CP029550">
    <property type="protein sequence ID" value="AWN41786.1"/>
    <property type="molecule type" value="Genomic_DNA"/>
</dbReference>
<evidence type="ECO:0000256" key="4">
    <source>
        <dbReference type="SAM" id="Phobius"/>
    </source>
</evidence>
<keyword evidence="3" id="KW-0808">Transferase</keyword>
<accession>A0A2U8W8Y5</accession>
<feature type="transmembrane region" description="Helical" evidence="4">
    <location>
        <begin position="376"/>
        <end position="397"/>
    </location>
</feature>
<dbReference type="PANTHER" id="PTHR43630:SF1">
    <property type="entry name" value="POLY-BETA-1,6-N-ACETYL-D-GLUCOSAMINE SYNTHASE"/>
    <property type="match status" value="1"/>
</dbReference>
<feature type="transmembrane region" description="Helical" evidence="4">
    <location>
        <begin position="318"/>
        <end position="340"/>
    </location>
</feature>
<feature type="domain" description="Glycosyltransferase 2-like" evidence="5">
    <location>
        <begin position="67"/>
        <end position="234"/>
    </location>
</feature>
<evidence type="ECO:0000259" key="5">
    <source>
        <dbReference type="Pfam" id="PF00535"/>
    </source>
</evidence>
<evidence type="ECO:0000256" key="3">
    <source>
        <dbReference type="ARBA" id="ARBA00022679"/>
    </source>
</evidence>